<evidence type="ECO:0000256" key="8">
    <source>
        <dbReference type="PIRSR" id="PIRSR002854-1"/>
    </source>
</evidence>
<dbReference type="CDD" id="cd13598">
    <property type="entry name" value="PBP2_lipoprotein_IlpA_like"/>
    <property type="match status" value="1"/>
</dbReference>
<name>A0A6I6EY82_9GAMM</name>
<organism evidence="9 10">
    <name type="scientific">Erwinia sorbitola</name>
    <dbReference type="NCBI Taxonomy" id="2681984"/>
    <lineage>
        <taxon>Bacteria</taxon>
        <taxon>Pseudomonadati</taxon>
        <taxon>Pseudomonadota</taxon>
        <taxon>Gammaproteobacteria</taxon>
        <taxon>Enterobacterales</taxon>
        <taxon>Erwiniaceae</taxon>
        <taxon>Erwinia</taxon>
    </lineage>
</organism>
<gene>
    <name evidence="9" type="primary">nlpA</name>
    <name evidence="9" type="ORF">GN242_02775</name>
</gene>
<evidence type="ECO:0000313" key="9">
    <source>
        <dbReference type="EMBL" id="QGU89602.1"/>
    </source>
</evidence>
<dbReference type="KEGG" id="erwi:GN242_02775"/>
<dbReference type="GO" id="GO:0015821">
    <property type="term" value="P:methionine transport"/>
    <property type="evidence" value="ECO:0007669"/>
    <property type="project" value="UniProtKB-ARBA"/>
</dbReference>
<evidence type="ECO:0000256" key="6">
    <source>
        <dbReference type="ARBA" id="ARBA00023288"/>
    </source>
</evidence>
<keyword evidence="3" id="KW-0732">Signal</keyword>
<sequence>MSRTLKTAALTLAVLLAGCDQKNDDAHHIKVGVINGAEQDVAEVAKKVAKEKYGLEVELVGFSGSLLPNDPTAHGDLDANVFQHRPFLEQDNKAKGTTLVAVGNTFVFPMAGYSKKIKQVGELKDGDTIAIPNDPTNLGRALLLLQKEKLVTLKANTGLLPTTVDITQNPLHLKIMEIEGAQLPRVLDDAQVTVAIISTTYLQQTGLNPVRDSVFIEDKQSPYVNIIVTREENKDAPNVRDFIKSYQSAEVAAAADKIFNGGAVAGW</sequence>
<dbReference type="PANTHER" id="PTHR30429">
    <property type="entry name" value="D-METHIONINE-BINDING LIPOPROTEIN METQ"/>
    <property type="match status" value="1"/>
</dbReference>
<dbReference type="InterPro" id="IPR004872">
    <property type="entry name" value="Lipoprotein_NlpA"/>
</dbReference>
<keyword evidence="6 7" id="KW-0449">Lipoprotein</keyword>
<evidence type="ECO:0000313" key="10">
    <source>
        <dbReference type="Proteomes" id="UP000424752"/>
    </source>
</evidence>
<evidence type="ECO:0000256" key="7">
    <source>
        <dbReference type="PIRNR" id="PIRNR002854"/>
    </source>
</evidence>
<comment type="similarity">
    <text evidence="7">Belongs to the nlpA lipoprotein family.</text>
</comment>
<dbReference type="FunFam" id="3.40.190.10:FF:000016">
    <property type="entry name" value="Lipoprotein"/>
    <property type="match status" value="1"/>
</dbReference>
<evidence type="ECO:0000256" key="2">
    <source>
        <dbReference type="ARBA" id="ARBA00022475"/>
    </source>
</evidence>
<keyword evidence="4" id="KW-0472">Membrane</keyword>
<protein>
    <recommendedName>
        <fullName evidence="7">Lipoprotein</fullName>
    </recommendedName>
</protein>
<keyword evidence="5" id="KW-0564">Palmitate</keyword>
<proteinExistence type="inferred from homology"/>
<dbReference type="GO" id="GO:0005886">
    <property type="term" value="C:plasma membrane"/>
    <property type="evidence" value="ECO:0007669"/>
    <property type="project" value="UniProtKB-SubCell"/>
</dbReference>
<dbReference type="EMBL" id="CP046509">
    <property type="protein sequence ID" value="QGU89602.1"/>
    <property type="molecule type" value="Genomic_DNA"/>
</dbReference>
<dbReference type="Gene3D" id="3.40.190.10">
    <property type="entry name" value="Periplasmic binding protein-like II"/>
    <property type="match status" value="2"/>
</dbReference>
<dbReference type="Pfam" id="PF03180">
    <property type="entry name" value="Lipoprotein_9"/>
    <property type="match status" value="1"/>
</dbReference>
<dbReference type="AlphaFoldDB" id="A0A6I6EY82"/>
<dbReference type="SUPFAM" id="SSF53850">
    <property type="entry name" value="Periplasmic binding protein-like II"/>
    <property type="match status" value="1"/>
</dbReference>
<evidence type="ECO:0000256" key="5">
    <source>
        <dbReference type="ARBA" id="ARBA00023139"/>
    </source>
</evidence>
<dbReference type="PANTHER" id="PTHR30429:SF1">
    <property type="entry name" value="D-METHIONINE-BINDING LIPOPROTEIN METQ-RELATED"/>
    <property type="match status" value="1"/>
</dbReference>
<comment type="subcellular location">
    <subcellularLocation>
        <location evidence="1">Cell membrane</location>
        <topology evidence="1">Lipid-anchor</topology>
    </subcellularLocation>
</comment>
<reference evidence="9 10" key="1">
    <citation type="submission" date="2019-12" db="EMBL/GenBank/DDBJ databases">
        <title>Erwinia sp. nov., isolated from droppings of birds in the Qinghai-Tiebt plateau of China.</title>
        <authorList>
            <person name="Ge Y."/>
        </authorList>
    </citation>
    <scope>NUCLEOTIDE SEQUENCE [LARGE SCALE GENOMIC DNA]</scope>
    <source>
        <strain evidence="9 10">J780</strain>
    </source>
</reference>
<dbReference type="RefSeq" id="WP_156288169.1">
    <property type="nucleotide sequence ID" value="NZ_CP046509.1"/>
</dbReference>
<dbReference type="PROSITE" id="PS51257">
    <property type="entry name" value="PROKAR_LIPOPROTEIN"/>
    <property type="match status" value="1"/>
</dbReference>
<evidence type="ECO:0000256" key="4">
    <source>
        <dbReference type="ARBA" id="ARBA00023136"/>
    </source>
</evidence>
<dbReference type="Proteomes" id="UP000424752">
    <property type="component" value="Chromosome"/>
</dbReference>
<dbReference type="PIRSF" id="PIRSF002854">
    <property type="entry name" value="MetQ"/>
    <property type="match status" value="1"/>
</dbReference>
<feature type="lipid moiety-binding region" description="S-diacylglycerol cysteine" evidence="8">
    <location>
        <position position="19"/>
    </location>
</feature>
<evidence type="ECO:0000256" key="3">
    <source>
        <dbReference type="ARBA" id="ARBA00022729"/>
    </source>
</evidence>
<dbReference type="NCBIfam" id="TIGR00363">
    <property type="entry name" value="MetQ/NlpA family lipoprotein"/>
    <property type="match status" value="1"/>
</dbReference>
<keyword evidence="2" id="KW-1003">Cell membrane</keyword>
<dbReference type="NCBIfam" id="NF007364">
    <property type="entry name" value="PRK09861.1"/>
    <property type="match status" value="1"/>
</dbReference>
<evidence type="ECO:0000256" key="1">
    <source>
        <dbReference type="ARBA" id="ARBA00004193"/>
    </source>
</evidence>
<dbReference type="NCBIfam" id="NF008285">
    <property type="entry name" value="PRK11063.1"/>
    <property type="match status" value="1"/>
</dbReference>
<accession>A0A6I6EY82</accession>